<accession>A0A9X0BQG4</accession>
<dbReference type="Proteomes" id="UP001147760">
    <property type="component" value="Unassembled WGS sequence"/>
</dbReference>
<keyword evidence="3" id="KW-1185">Reference proteome</keyword>
<evidence type="ECO:0000313" key="2">
    <source>
        <dbReference type="EMBL" id="KAJ5478868.1"/>
    </source>
</evidence>
<dbReference type="AlphaFoldDB" id="A0A9X0BQG4"/>
<reference evidence="2" key="2">
    <citation type="journal article" date="2023" name="IMA Fungus">
        <title>Comparative genomic study of the Penicillium genus elucidates a diverse pangenome and 15 lateral gene transfer events.</title>
        <authorList>
            <person name="Petersen C."/>
            <person name="Sorensen T."/>
            <person name="Nielsen M.R."/>
            <person name="Sondergaard T.E."/>
            <person name="Sorensen J.L."/>
            <person name="Fitzpatrick D.A."/>
            <person name="Frisvad J.C."/>
            <person name="Nielsen K.L."/>
        </authorList>
    </citation>
    <scope>NUCLEOTIDE SEQUENCE</scope>
    <source>
        <strain evidence="2">IBT 17660</strain>
    </source>
</reference>
<reference evidence="2" key="1">
    <citation type="submission" date="2022-12" db="EMBL/GenBank/DDBJ databases">
        <authorList>
            <person name="Petersen C."/>
        </authorList>
    </citation>
    <scope>NUCLEOTIDE SEQUENCE</scope>
    <source>
        <strain evidence="2">IBT 17660</strain>
    </source>
</reference>
<protein>
    <submittedName>
        <fullName evidence="2">Uncharacterized protein</fullName>
    </submittedName>
</protein>
<evidence type="ECO:0000313" key="3">
    <source>
        <dbReference type="Proteomes" id="UP001147760"/>
    </source>
</evidence>
<dbReference type="OrthoDB" id="10507863at2759"/>
<proteinExistence type="predicted"/>
<evidence type="ECO:0000256" key="1">
    <source>
        <dbReference type="SAM" id="MobiDB-lite"/>
    </source>
</evidence>
<gene>
    <name evidence="2" type="ORF">N7530_004377</name>
</gene>
<dbReference type="EMBL" id="JAPWDO010000003">
    <property type="protein sequence ID" value="KAJ5478868.1"/>
    <property type="molecule type" value="Genomic_DNA"/>
</dbReference>
<feature type="compositionally biased region" description="Polar residues" evidence="1">
    <location>
        <begin position="1"/>
        <end position="24"/>
    </location>
</feature>
<comment type="caution">
    <text evidence="2">The sequence shown here is derived from an EMBL/GenBank/DDBJ whole genome shotgun (WGS) entry which is preliminary data.</text>
</comment>
<organism evidence="2 3">
    <name type="scientific">Penicillium desertorum</name>
    <dbReference type="NCBI Taxonomy" id="1303715"/>
    <lineage>
        <taxon>Eukaryota</taxon>
        <taxon>Fungi</taxon>
        <taxon>Dikarya</taxon>
        <taxon>Ascomycota</taxon>
        <taxon>Pezizomycotina</taxon>
        <taxon>Eurotiomycetes</taxon>
        <taxon>Eurotiomycetidae</taxon>
        <taxon>Eurotiales</taxon>
        <taxon>Aspergillaceae</taxon>
        <taxon>Penicillium</taxon>
    </lineage>
</organism>
<feature type="region of interest" description="Disordered" evidence="1">
    <location>
        <begin position="1"/>
        <end position="59"/>
    </location>
</feature>
<sequence>MEPSKGSSFGSADTTSSTRITSGLQRGRAKMQEHEKSLNRSRAVHKVGRDRETAPSGDSFEVADEVTCADMIDQGIASWKDMY</sequence>
<name>A0A9X0BQG4_9EURO</name>